<comment type="similarity">
    <text evidence="1">Belongs to the fatty acyl-CoA reductase family.</text>
</comment>
<keyword evidence="4" id="KW-1185">Reference proteome</keyword>
<name>A0AA35SD47_GEOBA</name>
<dbReference type="GO" id="GO:0102965">
    <property type="term" value="F:alcohol-forming long-chain fatty acyl-CoA reductase activity"/>
    <property type="evidence" value="ECO:0007669"/>
    <property type="project" value="UniProtKB-EC"/>
</dbReference>
<dbReference type="CDD" id="cd05236">
    <property type="entry name" value="FAR-N_SDR_e"/>
    <property type="match status" value="1"/>
</dbReference>
<evidence type="ECO:0000313" key="4">
    <source>
        <dbReference type="Proteomes" id="UP001174909"/>
    </source>
</evidence>
<dbReference type="EC" id="1.2.1.84" evidence="1"/>
<dbReference type="Proteomes" id="UP001174909">
    <property type="component" value="Unassembled WGS sequence"/>
</dbReference>
<dbReference type="GO" id="GO:0035336">
    <property type="term" value="P:long-chain fatty-acyl-CoA metabolic process"/>
    <property type="evidence" value="ECO:0007669"/>
    <property type="project" value="TreeGrafter"/>
</dbReference>
<dbReference type="GO" id="GO:0005777">
    <property type="term" value="C:peroxisome"/>
    <property type="evidence" value="ECO:0007669"/>
    <property type="project" value="TreeGrafter"/>
</dbReference>
<gene>
    <name evidence="3" type="ORF">GBAR_LOCUS15870</name>
</gene>
<evidence type="ECO:0000313" key="3">
    <source>
        <dbReference type="EMBL" id="CAI8027875.1"/>
    </source>
</evidence>
<comment type="caution">
    <text evidence="3">The sequence shown here is derived from an EMBL/GenBank/DDBJ whole genome shotgun (WGS) entry which is preliminary data.</text>
</comment>
<keyword evidence="1" id="KW-0443">Lipid metabolism</keyword>
<sequence>MAAEVVITDGSENMLPSIVDFYSARDVFITGATGFMGKCLLEKLLRSVPDLGSVFVLTRAKKGKSPEQRTKELLSSPLFERLRSEQPGAVDKVVPVFGDIQEKQLGMRREDQEMLQDRVSIVFHLAATVRFESPLREALTKNVASVSELITLCHGMKHLKSMVHVSSAYSQCNRTGVIDEVHYQTPLPPSKLLGLLDWMTDEQLETLAPTLSSGYPNTYTFTKALAEQVIMDEAKVCQYPSTDLPSLEPVSTNLWRYVLYIRRIFRNLQCACMFESFLFEH</sequence>
<protein>
    <recommendedName>
        <fullName evidence="1">Fatty acyl-CoA reductase</fullName>
        <ecNumber evidence="1">1.2.1.84</ecNumber>
    </recommendedName>
</protein>
<keyword evidence="1" id="KW-0560">Oxidoreductase</keyword>
<organism evidence="3 4">
    <name type="scientific">Geodia barretti</name>
    <name type="common">Barrett's horny sponge</name>
    <dbReference type="NCBI Taxonomy" id="519541"/>
    <lineage>
        <taxon>Eukaryota</taxon>
        <taxon>Metazoa</taxon>
        <taxon>Porifera</taxon>
        <taxon>Demospongiae</taxon>
        <taxon>Heteroscleromorpha</taxon>
        <taxon>Tetractinellida</taxon>
        <taxon>Astrophorina</taxon>
        <taxon>Geodiidae</taxon>
        <taxon>Geodia</taxon>
    </lineage>
</organism>
<reference evidence="3" key="1">
    <citation type="submission" date="2023-03" db="EMBL/GenBank/DDBJ databases">
        <authorList>
            <person name="Steffen K."/>
            <person name="Cardenas P."/>
        </authorList>
    </citation>
    <scope>NUCLEOTIDE SEQUENCE</scope>
</reference>
<accession>A0AA35SD47</accession>
<dbReference type="GO" id="GO:0080019">
    <property type="term" value="F:alcohol-forming very long-chain fatty acyl-CoA reductase activity"/>
    <property type="evidence" value="ECO:0007669"/>
    <property type="project" value="InterPro"/>
</dbReference>
<comment type="function">
    <text evidence="1">Catalyzes the reduction of fatty acyl-CoA to fatty alcohols.</text>
</comment>
<dbReference type="SUPFAM" id="SSF51735">
    <property type="entry name" value="NAD(P)-binding Rossmann-fold domains"/>
    <property type="match status" value="1"/>
</dbReference>
<dbReference type="EMBL" id="CASHTH010002303">
    <property type="protein sequence ID" value="CAI8027875.1"/>
    <property type="molecule type" value="Genomic_DNA"/>
</dbReference>
<dbReference type="InterPro" id="IPR036291">
    <property type="entry name" value="NAD(P)-bd_dom_sf"/>
</dbReference>
<dbReference type="AlphaFoldDB" id="A0AA35SD47"/>
<dbReference type="Pfam" id="PF07993">
    <property type="entry name" value="NAD_binding_4"/>
    <property type="match status" value="1"/>
</dbReference>
<dbReference type="PANTHER" id="PTHR11011:SF45">
    <property type="entry name" value="FATTY ACYL-COA REDUCTASE CG8306-RELATED"/>
    <property type="match status" value="1"/>
</dbReference>
<keyword evidence="1" id="KW-0444">Lipid biosynthesis</keyword>
<evidence type="ECO:0000259" key="2">
    <source>
        <dbReference type="Pfam" id="PF07993"/>
    </source>
</evidence>
<keyword evidence="1" id="KW-0521">NADP</keyword>
<dbReference type="Gene3D" id="3.40.50.720">
    <property type="entry name" value="NAD(P)-binding Rossmann-like Domain"/>
    <property type="match status" value="1"/>
</dbReference>
<feature type="domain" description="Thioester reductase (TE)" evidence="2">
    <location>
        <begin position="29"/>
        <end position="240"/>
    </location>
</feature>
<dbReference type="InterPro" id="IPR026055">
    <property type="entry name" value="FAR"/>
</dbReference>
<proteinExistence type="inferred from homology"/>
<dbReference type="InterPro" id="IPR013120">
    <property type="entry name" value="FAR_NAD-bd"/>
</dbReference>
<comment type="catalytic activity">
    <reaction evidence="1">
        <text>a long-chain fatty acyl-CoA + 2 NADPH + 2 H(+) = a long-chain primary fatty alcohol + 2 NADP(+) + CoA</text>
        <dbReference type="Rhea" id="RHEA:52716"/>
        <dbReference type="ChEBI" id="CHEBI:15378"/>
        <dbReference type="ChEBI" id="CHEBI:57287"/>
        <dbReference type="ChEBI" id="CHEBI:57783"/>
        <dbReference type="ChEBI" id="CHEBI:58349"/>
        <dbReference type="ChEBI" id="CHEBI:77396"/>
        <dbReference type="ChEBI" id="CHEBI:83139"/>
        <dbReference type="EC" id="1.2.1.84"/>
    </reaction>
</comment>
<dbReference type="PANTHER" id="PTHR11011">
    <property type="entry name" value="MALE STERILITY PROTEIN 2-RELATED"/>
    <property type="match status" value="1"/>
</dbReference>
<evidence type="ECO:0000256" key="1">
    <source>
        <dbReference type="RuleBase" id="RU363097"/>
    </source>
</evidence>